<dbReference type="EMBL" id="MU277190">
    <property type="protein sequence ID" value="KAI0067281.1"/>
    <property type="molecule type" value="Genomic_DNA"/>
</dbReference>
<protein>
    <submittedName>
        <fullName evidence="1">Uncharacterized protein</fullName>
    </submittedName>
</protein>
<reference evidence="1" key="1">
    <citation type="submission" date="2021-03" db="EMBL/GenBank/DDBJ databases">
        <authorList>
            <consortium name="DOE Joint Genome Institute"/>
            <person name="Ahrendt S."/>
            <person name="Looney B.P."/>
            <person name="Miyauchi S."/>
            <person name="Morin E."/>
            <person name="Drula E."/>
            <person name="Courty P.E."/>
            <person name="Chicoki N."/>
            <person name="Fauchery L."/>
            <person name="Kohler A."/>
            <person name="Kuo A."/>
            <person name="Labutti K."/>
            <person name="Pangilinan J."/>
            <person name="Lipzen A."/>
            <person name="Riley R."/>
            <person name="Andreopoulos W."/>
            <person name="He G."/>
            <person name="Johnson J."/>
            <person name="Barry K.W."/>
            <person name="Grigoriev I.V."/>
            <person name="Nagy L."/>
            <person name="Hibbett D."/>
            <person name="Henrissat B."/>
            <person name="Matheny P.B."/>
            <person name="Labbe J."/>
            <person name="Martin F."/>
        </authorList>
    </citation>
    <scope>NUCLEOTIDE SEQUENCE</scope>
    <source>
        <strain evidence="1">HHB10654</strain>
    </source>
</reference>
<reference evidence="1" key="2">
    <citation type="journal article" date="2022" name="New Phytol.">
        <title>Evolutionary transition to the ectomycorrhizal habit in the genomes of a hyperdiverse lineage of mushroom-forming fungi.</title>
        <authorList>
            <person name="Looney B."/>
            <person name="Miyauchi S."/>
            <person name="Morin E."/>
            <person name="Drula E."/>
            <person name="Courty P.E."/>
            <person name="Kohler A."/>
            <person name="Kuo A."/>
            <person name="LaButti K."/>
            <person name="Pangilinan J."/>
            <person name="Lipzen A."/>
            <person name="Riley R."/>
            <person name="Andreopoulos W."/>
            <person name="He G."/>
            <person name="Johnson J."/>
            <person name="Nolan M."/>
            <person name="Tritt A."/>
            <person name="Barry K.W."/>
            <person name="Grigoriev I.V."/>
            <person name="Nagy L.G."/>
            <person name="Hibbett D."/>
            <person name="Henrissat B."/>
            <person name="Matheny P.B."/>
            <person name="Labbe J."/>
            <person name="Martin F.M."/>
        </authorList>
    </citation>
    <scope>NUCLEOTIDE SEQUENCE</scope>
    <source>
        <strain evidence="1">HHB10654</strain>
    </source>
</reference>
<organism evidence="1 2">
    <name type="scientific">Artomyces pyxidatus</name>
    <dbReference type="NCBI Taxonomy" id="48021"/>
    <lineage>
        <taxon>Eukaryota</taxon>
        <taxon>Fungi</taxon>
        <taxon>Dikarya</taxon>
        <taxon>Basidiomycota</taxon>
        <taxon>Agaricomycotina</taxon>
        <taxon>Agaricomycetes</taxon>
        <taxon>Russulales</taxon>
        <taxon>Auriscalpiaceae</taxon>
        <taxon>Artomyces</taxon>
    </lineage>
</organism>
<gene>
    <name evidence="1" type="ORF">BV25DRAFT_1088563</name>
</gene>
<keyword evidence="2" id="KW-1185">Reference proteome</keyword>
<dbReference type="Proteomes" id="UP000814140">
    <property type="component" value="Unassembled WGS sequence"/>
</dbReference>
<sequence length="175" mass="19428">MDEGDRHRLLMVPSSFALFYPNPLSTARSSRYIASTAMWQSNVPMRELCNIARLLPSSPVLHNSDRKLLTQPLPIPHIFDAVSQSSSAVRIVDRFIINRASDRTRPDEHWVPGGCIQFRNADGIAVTTSCPARRGRCILVVYLPTHSSVRRTGFVWPLHSLPVLGVCRIDGIGAG</sequence>
<evidence type="ECO:0000313" key="1">
    <source>
        <dbReference type="EMBL" id="KAI0067281.1"/>
    </source>
</evidence>
<name>A0ACB8TFV9_9AGAM</name>
<accession>A0ACB8TFV9</accession>
<evidence type="ECO:0000313" key="2">
    <source>
        <dbReference type="Proteomes" id="UP000814140"/>
    </source>
</evidence>
<proteinExistence type="predicted"/>
<comment type="caution">
    <text evidence="1">The sequence shown here is derived from an EMBL/GenBank/DDBJ whole genome shotgun (WGS) entry which is preliminary data.</text>
</comment>